<protein>
    <recommendedName>
        <fullName evidence="9">DUF829-domain-containing protein</fullName>
    </recommendedName>
</protein>
<sequence length="280" mass="30517">MEKINPLVFFSRPAAGAAAETTCPSVVLVLGWMDGKMRYVSKYSDKYRAMFPLSTIVVVLSTTANEWSSSKTQEKLITPVADILMNEVVTAPNSQTQGVLIHVISNGGGFQLVALTKVLSKRKLRGNSSTVKAPIALVLDSTPGADGLASALASFTPKNPIVRIFATPLVALLYGIFHLINAAGGNPPIYEELRDILNQSVLLPGIAGEDILSVPRVYIYSQDDKMTLAKNVERHIQDAKSRGFNVDVESLISSKHVTHARTDPERYWGAVQRVWEKAKL</sequence>
<organism evidence="7 8">
    <name type="scientific">Fistulina hepatica ATCC 64428</name>
    <dbReference type="NCBI Taxonomy" id="1128425"/>
    <lineage>
        <taxon>Eukaryota</taxon>
        <taxon>Fungi</taxon>
        <taxon>Dikarya</taxon>
        <taxon>Basidiomycota</taxon>
        <taxon>Agaricomycotina</taxon>
        <taxon>Agaricomycetes</taxon>
        <taxon>Agaricomycetidae</taxon>
        <taxon>Agaricales</taxon>
        <taxon>Fistulinaceae</taxon>
        <taxon>Fistulina</taxon>
    </lineage>
</organism>
<keyword evidence="3" id="KW-1133">Transmembrane helix</keyword>
<dbReference type="AlphaFoldDB" id="A0A0D7AJD0"/>
<evidence type="ECO:0000256" key="2">
    <source>
        <dbReference type="ARBA" id="ARBA00022692"/>
    </source>
</evidence>
<keyword evidence="2" id="KW-0812">Transmembrane</keyword>
<gene>
    <name evidence="7" type="ORF">FISHEDRAFT_71492</name>
</gene>
<reference evidence="7 8" key="1">
    <citation type="journal article" date="2015" name="Fungal Genet. Biol.">
        <title>Evolution of novel wood decay mechanisms in Agaricales revealed by the genome sequences of Fistulina hepatica and Cylindrobasidium torrendii.</title>
        <authorList>
            <person name="Floudas D."/>
            <person name="Held B.W."/>
            <person name="Riley R."/>
            <person name="Nagy L.G."/>
            <person name="Koehler G."/>
            <person name="Ransdell A.S."/>
            <person name="Younus H."/>
            <person name="Chow J."/>
            <person name="Chiniquy J."/>
            <person name="Lipzen A."/>
            <person name="Tritt A."/>
            <person name="Sun H."/>
            <person name="Haridas S."/>
            <person name="LaButti K."/>
            <person name="Ohm R.A."/>
            <person name="Kues U."/>
            <person name="Blanchette R.A."/>
            <person name="Grigoriev I.V."/>
            <person name="Minto R.E."/>
            <person name="Hibbett D.S."/>
        </authorList>
    </citation>
    <scope>NUCLEOTIDE SEQUENCE [LARGE SCALE GENOMIC DNA]</scope>
    <source>
        <strain evidence="7 8">ATCC 64428</strain>
    </source>
</reference>
<name>A0A0D7AJD0_9AGAR</name>
<keyword evidence="5" id="KW-0539">Nucleus</keyword>
<keyword evidence="4" id="KW-0472">Membrane</keyword>
<dbReference type="InterPro" id="IPR008547">
    <property type="entry name" value="DUF829_TMEM53"/>
</dbReference>
<accession>A0A0D7AJD0</accession>
<evidence type="ECO:0008006" key="9">
    <source>
        <dbReference type="Google" id="ProtNLM"/>
    </source>
</evidence>
<dbReference type="GO" id="GO:0031965">
    <property type="term" value="C:nuclear membrane"/>
    <property type="evidence" value="ECO:0007669"/>
    <property type="project" value="UniProtKB-SubCell"/>
</dbReference>
<evidence type="ECO:0000256" key="6">
    <source>
        <dbReference type="ARBA" id="ARBA00037847"/>
    </source>
</evidence>
<dbReference type="PANTHER" id="PTHR12265">
    <property type="entry name" value="TRANSMEMBRANE PROTEIN 53"/>
    <property type="match status" value="1"/>
</dbReference>
<evidence type="ECO:0000256" key="3">
    <source>
        <dbReference type="ARBA" id="ARBA00022989"/>
    </source>
</evidence>
<dbReference type="PANTHER" id="PTHR12265:SF30">
    <property type="entry name" value="TRANSMEMBRANE PROTEIN 53"/>
    <property type="match status" value="1"/>
</dbReference>
<evidence type="ECO:0000313" key="7">
    <source>
        <dbReference type="EMBL" id="KIY50435.1"/>
    </source>
</evidence>
<evidence type="ECO:0000256" key="4">
    <source>
        <dbReference type="ARBA" id="ARBA00023136"/>
    </source>
</evidence>
<dbReference type="Pfam" id="PF05705">
    <property type="entry name" value="DUF829"/>
    <property type="match status" value="1"/>
</dbReference>
<comment type="subcellular location">
    <subcellularLocation>
        <location evidence="6">Endomembrane system</location>
        <topology evidence="6">Single-pass membrane protein</topology>
    </subcellularLocation>
    <subcellularLocation>
        <location evidence="1">Nucleus membrane</location>
    </subcellularLocation>
</comment>
<evidence type="ECO:0000256" key="1">
    <source>
        <dbReference type="ARBA" id="ARBA00004126"/>
    </source>
</evidence>
<dbReference type="Proteomes" id="UP000054144">
    <property type="component" value="Unassembled WGS sequence"/>
</dbReference>
<dbReference type="OrthoDB" id="77878at2759"/>
<dbReference type="EMBL" id="KN881675">
    <property type="protein sequence ID" value="KIY50435.1"/>
    <property type="molecule type" value="Genomic_DNA"/>
</dbReference>
<proteinExistence type="predicted"/>
<keyword evidence="8" id="KW-1185">Reference proteome</keyword>
<evidence type="ECO:0000313" key="8">
    <source>
        <dbReference type="Proteomes" id="UP000054144"/>
    </source>
</evidence>
<evidence type="ECO:0000256" key="5">
    <source>
        <dbReference type="ARBA" id="ARBA00023242"/>
    </source>
</evidence>